<organism evidence="1 2">
    <name type="scientific">Aspergillus taichungensis</name>
    <dbReference type="NCBI Taxonomy" id="482145"/>
    <lineage>
        <taxon>Eukaryota</taxon>
        <taxon>Fungi</taxon>
        <taxon>Dikarya</taxon>
        <taxon>Ascomycota</taxon>
        <taxon>Pezizomycotina</taxon>
        <taxon>Eurotiomycetes</taxon>
        <taxon>Eurotiomycetidae</taxon>
        <taxon>Eurotiales</taxon>
        <taxon>Aspergillaceae</taxon>
        <taxon>Aspergillus</taxon>
        <taxon>Aspergillus subgen. Circumdati</taxon>
    </lineage>
</organism>
<name>A0A2J5HLH6_9EURO</name>
<dbReference type="Pfam" id="PF11927">
    <property type="entry name" value="HODM_asu-like"/>
    <property type="match status" value="1"/>
</dbReference>
<keyword evidence="2" id="KW-1185">Reference proteome</keyword>
<dbReference type="AlphaFoldDB" id="A0A2J5HLH6"/>
<dbReference type="EMBL" id="KZ559584">
    <property type="protein sequence ID" value="PLN78030.1"/>
    <property type="molecule type" value="Genomic_DNA"/>
</dbReference>
<proteinExistence type="predicted"/>
<sequence length="487" mass="56124">MDEFRGLDNLRALGLVLVSLVGVWLVVGHPTRKHLAPWFKPHLRRLSISETPSQGKKTSTCPAPQTSYTTALPPQRRDVLATLPKAAPTYRKVSEEDIQRHLIPMDIDYRSCNDDRYTPTGFSVAEIKTLGDFPDYAQLSGVPLPQVYDGFDIEKALPRPYRPFRWSYHQTMSLTKLEPDWWIELENTYKSRIAQRNALYAKYGTAVVGYLPGSELACKELMEMVLQFVCARYPKYFSLVDNMVFHNRILGTEQDVRSRHPLEILIQNIPEDFAIMMRDEKTGFYFLRAGVICSALGWNIGTKIGLQLHEIHAPIPDYREKMQFSMDRFFTKMPTEKPIQRGSWGLEINQPLYMPPGDPHEAIRHTQDPNLRLEDCHLRVDWQTLRRLPLSAGVVFNFKAVFTPVSEFRDEPGIPALLATILKQGKRDLMVYKGTWHVEHVVLPWLEKWAREQVEGGVVDAGWGVATLDESPWFRGWVEKWRGQQGF</sequence>
<reference evidence="2" key="1">
    <citation type="submission" date="2017-12" db="EMBL/GenBank/DDBJ databases">
        <authorList>
            <consortium name="DOE Joint Genome Institute"/>
            <person name="Mondo S.J."/>
            <person name="Kjaerbolling I."/>
            <person name="Vesth T.C."/>
            <person name="Frisvad J.C."/>
            <person name="Nybo J.L."/>
            <person name="Theobald S."/>
            <person name="Kuo A."/>
            <person name="Bowyer P."/>
            <person name="Matsuda Y."/>
            <person name="Lyhne E.K."/>
            <person name="Kogle M.E."/>
            <person name="Clum A."/>
            <person name="Lipzen A."/>
            <person name="Salamov A."/>
            <person name="Ngan C.Y."/>
            <person name="Daum C."/>
            <person name="Chiniquy J."/>
            <person name="Barry K."/>
            <person name="LaButti K."/>
            <person name="Haridas S."/>
            <person name="Simmons B.A."/>
            <person name="Magnuson J.K."/>
            <person name="Mortensen U.H."/>
            <person name="Larsen T.O."/>
            <person name="Grigoriev I.V."/>
            <person name="Baker S.E."/>
            <person name="Andersen M.R."/>
            <person name="Nordberg H.P."/>
            <person name="Cantor M.N."/>
            <person name="Hua S.X."/>
        </authorList>
    </citation>
    <scope>NUCLEOTIDE SEQUENCE [LARGE SCALE GENOMIC DNA]</scope>
    <source>
        <strain evidence="2">IBT 19404</strain>
    </source>
</reference>
<dbReference type="InterPro" id="IPR021848">
    <property type="entry name" value="HODM_asu-like"/>
</dbReference>
<accession>A0A2J5HLH6</accession>
<dbReference type="Proteomes" id="UP000235023">
    <property type="component" value="Unassembled WGS sequence"/>
</dbReference>
<evidence type="ECO:0000313" key="1">
    <source>
        <dbReference type="EMBL" id="PLN78030.1"/>
    </source>
</evidence>
<dbReference type="OrthoDB" id="5043642at2759"/>
<evidence type="ECO:0000313" key="2">
    <source>
        <dbReference type="Proteomes" id="UP000235023"/>
    </source>
</evidence>
<evidence type="ECO:0008006" key="3">
    <source>
        <dbReference type="Google" id="ProtNLM"/>
    </source>
</evidence>
<gene>
    <name evidence="1" type="ORF">BDW42DRAFT_202315</name>
</gene>
<protein>
    <recommendedName>
        <fullName evidence="3">HRQ family protein</fullName>
    </recommendedName>
</protein>